<comment type="caution">
    <text evidence="3">The sequence shown here is derived from an EMBL/GenBank/DDBJ whole genome shotgun (WGS) entry which is preliminary data.</text>
</comment>
<accession>A0A0R2I8L3</accession>
<dbReference type="Gene3D" id="3.40.50.300">
    <property type="entry name" value="P-loop containing nucleotide triphosphate hydrolases"/>
    <property type="match status" value="1"/>
</dbReference>
<dbReference type="PANTHER" id="PTHR37291:SF1">
    <property type="entry name" value="TYPE IV METHYL-DIRECTED RESTRICTION ENZYME ECOKMCRB SUBUNIT"/>
    <property type="match status" value="1"/>
</dbReference>
<feature type="domain" description="ATPase dynein-related AAA" evidence="2">
    <location>
        <begin position="5"/>
        <end position="140"/>
    </location>
</feature>
<dbReference type="AlphaFoldDB" id="A0A0R2I8L3"/>
<dbReference type="OrthoDB" id="9781481at2"/>
<dbReference type="InterPro" id="IPR011704">
    <property type="entry name" value="ATPase_dyneun-rel_AAA"/>
</dbReference>
<gene>
    <name evidence="3" type="ORF">IV45_GL000673</name>
</gene>
<dbReference type="GO" id="GO:0005524">
    <property type="term" value="F:ATP binding"/>
    <property type="evidence" value="ECO:0007669"/>
    <property type="project" value="InterPro"/>
</dbReference>
<evidence type="ECO:0000313" key="3">
    <source>
        <dbReference type="EMBL" id="KRN58228.1"/>
    </source>
</evidence>
<evidence type="ECO:0000256" key="1">
    <source>
        <dbReference type="SAM" id="MobiDB-lite"/>
    </source>
</evidence>
<dbReference type="InterPro" id="IPR027417">
    <property type="entry name" value="P-loop_NTPase"/>
</dbReference>
<dbReference type="Proteomes" id="UP000050934">
    <property type="component" value="Unassembled WGS sequence"/>
</dbReference>
<keyword evidence="4" id="KW-1185">Reference proteome</keyword>
<sequence length="302" mass="34994">MRTTLYPDYTYQDFVGSIMPELKDGKVHYQFEPGVFTKALMLAANSQSDVVLVVEEMNRAKIASVFGDIFQLLDLNEAGESQYPISNPQLSQYLQEKGCESVLRGDGQQIVIPKNLYIWGTMNTSDQNVYVMDTAFKRRFAFKYVSTQQSQPNNDNESQSFENQFGLPWGEFYQLLDQYIVSDLRLSEDKQLGYYFLNFEHVKGDREAAAKEHDRSQICDKLLLYLWQDVDRPASRMNGNRLFKAQSFSGLMKDYQDNQLDEKKIFADDFRTQLKKHLDQEVNQPAEDKPVENEAPDAEEDQ</sequence>
<proteinExistence type="predicted"/>
<feature type="compositionally biased region" description="Basic and acidic residues" evidence="1">
    <location>
        <begin position="277"/>
        <end position="292"/>
    </location>
</feature>
<evidence type="ECO:0000313" key="4">
    <source>
        <dbReference type="Proteomes" id="UP000050934"/>
    </source>
</evidence>
<protein>
    <recommendedName>
        <fullName evidence="2">ATPase dynein-related AAA domain-containing protein</fullName>
    </recommendedName>
</protein>
<feature type="region of interest" description="Disordered" evidence="1">
    <location>
        <begin position="277"/>
        <end position="302"/>
    </location>
</feature>
<dbReference type="STRING" id="396268.IV45_GL000673"/>
<dbReference type="Pfam" id="PF07728">
    <property type="entry name" value="AAA_5"/>
    <property type="match status" value="1"/>
</dbReference>
<evidence type="ECO:0000259" key="2">
    <source>
        <dbReference type="Pfam" id="PF07728"/>
    </source>
</evidence>
<reference evidence="3 4" key="1">
    <citation type="journal article" date="2015" name="Genome Announc.">
        <title>Expanding the biotechnology potential of lactobacilli through comparative genomics of 213 strains and associated genera.</title>
        <authorList>
            <person name="Sun Z."/>
            <person name="Harris H.M."/>
            <person name="McCann A."/>
            <person name="Guo C."/>
            <person name="Argimon S."/>
            <person name="Zhang W."/>
            <person name="Yang X."/>
            <person name="Jeffery I.B."/>
            <person name="Cooney J.C."/>
            <person name="Kagawa T.F."/>
            <person name="Liu W."/>
            <person name="Song Y."/>
            <person name="Salvetti E."/>
            <person name="Wrobel A."/>
            <person name="Rasinkangas P."/>
            <person name="Parkhill J."/>
            <person name="Rea M.C."/>
            <person name="O'Sullivan O."/>
            <person name="Ritari J."/>
            <person name="Douillard F.P."/>
            <person name="Paul Ross R."/>
            <person name="Yang R."/>
            <person name="Briner A.E."/>
            <person name="Felis G.E."/>
            <person name="de Vos W.M."/>
            <person name="Barrangou R."/>
            <person name="Klaenhammer T.R."/>
            <person name="Caufield P.W."/>
            <person name="Cui Y."/>
            <person name="Zhang H."/>
            <person name="O'Toole P.W."/>
        </authorList>
    </citation>
    <scope>NUCLEOTIDE SEQUENCE [LARGE SCALE GENOMIC DNA]</scope>
    <source>
        <strain evidence="3 4">DSM 17896</strain>
    </source>
</reference>
<dbReference type="EMBL" id="JQBW01000010">
    <property type="protein sequence ID" value="KRN58228.1"/>
    <property type="molecule type" value="Genomic_DNA"/>
</dbReference>
<dbReference type="InterPro" id="IPR052934">
    <property type="entry name" value="Methyl-DNA_Rec/Restrict_Enz"/>
</dbReference>
<dbReference type="PATRIC" id="fig|396268.3.peg.682"/>
<organism evidence="3 4">
    <name type="scientific">Limosilactobacillus secaliphilus</name>
    <dbReference type="NCBI Taxonomy" id="396268"/>
    <lineage>
        <taxon>Bacteria</taxon>
        <taxon>Bacillati</taxon>
        <taxon>Bacillota</taxon>
        <taxon>Bacilli</taxon>
        <taxon>Lactobacillales</taxon>
        <taxon>Lactobacillaceae</taxon>
        <taxon>Limosilactobacillus</taxon>
    </lineage>
</organism>
<name>A0A0R2I8L3_9LACO</name>
<dbReference type="RefSeq" id="WP_057741417.1">
    <property type="nucleotide sequence ID" value="NZ_JQBW01000010.1"/>
</dbReference>
<dbReference type="GO" id="GO:0016887">
    <property type="term" value="F:ATP hydrolysis activity"/>
    <property type="evidence" value="ECO:0007669"/>
    <property type="project" value="InterPro"/>
</dbReference>
<dbReference type="PANTHER" id="PTHR37291">
    <property type="entry name" value="5-METHYLCYTOSINE-SPECIFIC RESTRICTION ENZYME B"/>
    <property type="match status" value="1"/>
</dbReference>